<reference evidence="2" key="1">
    <citation type="submission" date="2022-08" db="EMBL/GenBank/DDBJ databases">
        <authorList>
            <person name="Tistechok S."/>
            <person name="Samborskyy M."/>
            <person name="Roman I."/>
        </authorList>
    </citation>
    <scope>NUCLEOTIDE SEQUENCE</scope>
    <source>
        <strain evidence="2">DSM 103496</strain>
    </source>
</reference>
<dbReference type="InterPro" id="IPR045057">
    <property type="entry name" value="Gcn5-rel_NAT"/>
</dbReference>
<feature type="domain" description="N-acetyltransferase" evidence="1">
    <location>
        <begin position="5"/>
        <end position="91"/>
    </location>
</feature>
<accession>A0A9X3A2X4</accession>
<evidence type="ECO:0000313" key="3">
    <source>
        <dbReference type="Proteomes" id="UP001141259"/>
    </source>
</evidence>
<dbReference type="Gene3D" id="3.40.630.30">
    <property type="match status" value="1"/>
</dbReference>
<dbReference type="InterPro" id="IPR016181">
    <property type="entry name" value="Acyl_CoA_acyltransferase"/>
</dbReference>
<dbReference type="Proteomes" id="UP001141259">
    <property type="component" value="Unassembled WGS sequence"/>
</dbReference>
<proteinExistence type="predicted"/>
<dbReference type="SUPFAM" id="SSF55729">
    <property type="entry name" value="Acyl-CoA N-acyltransferases (Nat)"/>
    <property type="match status" value="1"/>
</dbReference>
<dbReference type="PANTHER" id="PTHR31435">
    <property type="entry name" value="PROTEIN NATD1"/>
    <property type="match status" value="1"/>
</dbReference>
<dbReference type="EMBL" id="JANYMP010000016">
    <property type="protein sequence ID" value="MCS7481109.1"/>
    <property type="molecule type" value="Genomic_DNA"/>
</dbReference>
<keyword evidence="3" id="KW-1185">Reference proteome</keyword>
<protein>
    <submittedName>
        <fullName evidence="2">N-acetyltransferase</fullName>
    </submittedName>
</protein>
<dbReference type="Pfam" id="PF14542">
    <property type="entry name" value="Acetyltransf_CG"/>
    <property type="match status" value="1"/>
</dbReference>
<evidence type="ECO:0000313" key="2">
    <source>
        <dbReference type="EMBL" id="MCS7481109.1"/>
    </source>
</evidence>
<dbReference type="AlphaFoldDB" id="A0A9X3A2X4"/>
<name>A0A9X3A2X4_9PSEU</name>
<gene>
    <name evidence="2" type="ORF">NZH93_30000</name>
</gene>
<dbReference type="PANTHER" id="PTHR31435:SF10">
    <property type="entry name" value="BSR4717 PROTEIN"/>
    <property type="match status" value="1"/>
</dbReference>
<dbReference type="RefSeq" id="WP_259626597.1">
    <property type="nucleotide sequence ID" value="NZ_JANYMP010000016.1"/>
</dbReference>
<dbReference type="PROSITE" id="PS51729">
    <property type="entry name" value="GNAT_YJDJ"/>
    <property type="match status" value="1"/>
</dbReference>
<comment type="caution">
    <text evidence="2">The sequence shown here is derived from an EMBL/GenBank/DDBJ whole genome shotgun (WGS) entry which is preliminary data.</text>
</comment>
<evidence type="ECO:0000259" key="1">
    <source>
        <dbReference type="PROSITE" id="PS51729"/>
    </source>
</evidence>
<dbReference type="InterPro" id="IPR031165">
    <property type="entry name" value="GNAT_YJDJ"/>
</dbReference>
<organism evidence="2 3">
    <name type="scientific">Umezawaea endophytica</name>
    <dbReference type="NCBI Taxonomy" id="1654476"/>
    <lineage>
        <taxon>Bacteria</taxon>
        <taxon>Bacillati</taxon>
        <taxon>Actinomycetota</taxon>
        <taxon>Actinomycetes</taxon>
        <taxon>Pseudonocardiales</taxon>
        <taxon>Pseudonocardiaceae</taxon>
        <taxon>Umezawaea</taxon>
    </lineage>
</organism>
<sequence>MATVVDNVQLHRYEVVHDGALAGYAEYRRSSGSIMFTHTVIDDAFAGKGLASTLIKHALNDARGVGVAVLPQCPFVKGYISKHPEYLDLVPEDRRAHFGL</sequence>